<evidence type="ECO:0000256" key="1">
    <source>
        <dbReference type="ARBA" id="ARBA00004123"/>
    </source>
</evidence>
<evidence type="ECO:0000313" key="7">
    <source>
        <dbReference type="Proteomes" id="UP001370490"/>
    </source>
</evidence>
<dbReference type="Pfam" id="PF00010">
    <property type="entry name" value="HLH"/>
    <property type="match status" value="1"/>
</dbReference>
<evidence type="ECO:0000259" key="5">
    <source>
        <dbReference type="PROSITE" id="PS50888"/>
    </source>
</evidence>
<dbReference type="GO" id="GO:0048658">
    <property type="term" value="P:anther wall tapetum development"/>
    <property type="evidence" value="ECO:0007669"/>
    <property type="project" value="InterPro"/>
</dbReference>
<dbReference type="InterPro" id="IPR036638">
    <property type="entry name" value="HLH_DNA-bd_sf"/>
</dbReference>
<comment type="subcellular location">
    <subcellularLocation>
        <location evidence="1">Nucleus</location>
    </subcellularLocation>
</comment>
<name>A0AAN8YYX5_9MAGN</name>
<feature type="domain" description="BHLH" evidence="5">
    <location>
        <begin position="272"/>
        <end position="321"/>
    </location>
</feature>
<keyword evidence="2" id="KW-0805">Transcription regulation</keyword>
<protein>
    <submittedName>
        <fullName evidence="6">Myc-type, basic helix-loop-helix (BHLH) domain</fullName>
    </submittedName>
</protein>
<dbReference type="SMART" id="SM00353">
    <property type="entry name" value="HLH"/>
    <property type="match status" value="1"/>
</dbReference>
<comment type="caution">
    <text evidence="6">The sequence shown here is derived from an EMBL/GenBank/DDBJ whole genome shotgun (WGS) entry which is preliminary data.</text>
</comment>
<dbReference type="InterPro" id="IPR011598">
    <property type="entry name" value="bHLH_dom"/>
</dbReference>
<evidence type="ECO:0000313" key="6">
    <source>
        <dbReference type="EMBL" id="KAK6918092.1"/>
    </source>
</evidence>
<dbReference type="PROSITE" id="PS50888">
    <property type="entry name" value="BHLH"/>
    <property type="match status" value="1"/>
</dbReference>
<dbReference type="Gene3D" id="4.10.280.10">
    <property type="entry name" value="Helix-loop-helix DNA-binding domain"/>
    <property type="match status" value="1"/>
</dbReference>
<organism evidence="6 7">
    <name type="scientific">Dillenia turbinata</name>
    <dbReference type="NCBI Taxonomy" id="194707"/>
    <lineage>
        <taxon>Eukaryota</taxon>
        <taxon>Viridiplantae</taxon>
        <taxon>Streptophyta</taxon>
        <taxon>Embryophyta</taxon>
        <taxon>Tracheophyta</taxon>
        <taxon>Spermatophyta</taxon>
        <taxon>Magnoliopsida</taxon>
        <taxon>eudicotyledons</taxon>
        <taxon>Gunneridae</taxon>
        <taxon>Pentapetalae</taxon>
        <taxon>Dilleniales</taxon>
        <taxon>Dilleniaceae</taxon>
        <taxon>Dillenia</taxon>
    </lineage>
</organism>
<keyword evidence="3" id="KW-0804">Transcription</keyword>
<dbReference type="PANTHER" id="PTHR46834">
    <property type="entry name" value="TRANSCRIPTION FACTOR BHLH91"/>
    <property type="match status" value="1"/>
</dbReference>
<evidence type="ECO:0000256" key="2">
    <source>
        <dbReference type="ARBA" id="ARBA00023015"/>
    </source>
</evidence>
<accession>A0AAN8YYX5</accession>
<dbReference type="CDD" id="cd18918">
    <property type="entry name" value="bHLH_AtMYC1_like"/>
    <property type="match status" value="1"/>
</dbReference>
<dbReference type="EMBL" id="JBAMMX010000022">
    <property type="protein sequence ID" value="KAK6918092.1"/>
    <property type="molecule type" value="Genomic_DNA"/>
</dbReference>
<dbReference type="SUPFAM" id="SSF47459">
    <property type="entry name" value="HLH, helix-loop-helix DNA-binding domain"/>
    <property type="match status" value="1"/>
</dbReference>
<sequence>MYEAESACFDPNTLPEGTANDVQISPNTTLLIPIEEQQLVYQENPNSHGHDQTSHQLNVSAISALDAELQQQLEFNTGDVNCNATHLMQDPNQILSFENQPQPTWENHVQHDMNQELGFTQQYPHDQTEQQQLPDAPYPPTSDLLNLFHLPRCSSSSLIPNAFVNPNQKSPLGLFGDLPVGGDSSFGPTILYDPLCHLNLPPQPPLFRDLFQSLPHGYNLHGSTKTGSIFGGSDHERERRDFVYQDGDERQFDNGVLEFSREMDCVGKGGDGKFTKHFATERQRRQQLNGKYKALRDLVPNPTKSDRASVVGDAINYIKELLRTVNELKLLVEKKRCSRERIKRLKTEDEGDIESSNMKPVGDPDQSYNNSLRSSWLQRKSKDTEVDVRIIHDEVTIKLIQRKKINCLLIVSRILDQLQLDLCHVAGGHIGDYYSFLFNTKICEGSSVYASAIANKLIEVVDGQYAAAFLPTSSL</sequence>
<dbReference type="PANTHER" id="PTHR46834:SF1">
    <property type="entry name" value="TRANSCRIPTION FACTOR BHLH10"/>
    <property type="match status" value="1"/>
</dbReference>
<dbReference type="InterPro" id="IPR045895">
    <property type="entry name" value="bHLH91-like"/>
</dbReference>
<keyword evidence="4" id="KW-0539">Nucleus</keyword>
<evidence type="ECO:0000256" key="4">
    <source>
        <dbReference type="ARBA" id="ARBA00023242"/>
    </source>
</evidence>
<dbReference type="InterPro" id="IPR045896">
    <property type="entry name" value="MYC1-like_bHLH"/>
</dbReference>
<dbReference type="AlphaFoldDB" id="A0AAN8YYX5"/>
<dbReference type="GO" id="GO:0005634">
    <property type="term" value="C:nucleus"/>
    <property type="evidence" value="ECO:0007669"/>
    <property type="project" value="UniProtKB-SubCell"/>
</dbReference>
<keyword evidence="7" id="KW-1185">Reference proteome</keyword>
<evidence type="ECO:0000256" key="3">
    <source>
        <dbReference type="ARBA" id="ARBA00023163"/>
    </source>
</evidence>
<dbReference type="GO" id="GO:0006355">
    <property type="term" value="P:regulation of DNA-templated transcription"/>
    <property type="evidence" value="ECO:0007669"/>
    <property type="project" value="InterPro"/>
</dbReference>
<dbReference type="Proteomes" id="UP001370490">
    <property type="component" value="Unassembled WGS sequence"/>
</dbReference>
<dbReference type="GO" id="GO:0046983">
    <property type="term" value="F:protein dimerization activity"/>
    <property type="evidence" value="ECO:0007669"/>
    <property type="project" value="InterPro"/>
</dbReference>
<reference evidence="6 7" key="1">
    <citation type="submission" date="2023-12" db="EMBL/GenBank/DDBJ databases">
        <title>A high-quality genome assembly for Dillenia turbinata (Dilleniales).</title>
        <authorList>
            <person name="Chanderbali A."/>
        </authorList>
    </citation>
    <scope>NUCLEOTIDE SEQUENCE [LARGE SCALE GENOMIC DNA]</scope>
    <source>
        <strain evidence="6">LSX21</strain>
        <tissue evidence="6">Leaf</tissue>
    </source>
</reference>
<gene>
    <name evidence="6" type="ORF">RJ641_016514</name>
</gene>
<proteinExistence type="predicted"/>